<evidence type="ECO:0000313" key="1">
    <source>
        <dbReference type="EMBL" id="VEL25267.1"/>
    </source>
</evidence>
<organism evidence="1 2">
    <name type="scientific">Protopolystoma xenopodis</name>
    <dbReference type="NCBI Taxonomy" id="117903"/>
    <lineage>
        <taxon>Eukaryota</taxon>
        <taxon>Metazoa</taxon>
        <taxon>Spiralia</taxon>
        <taxon>Lophotrochozoa</taxon>
        <taxon>Platyhelminthes</taxon>
        <taxon>Monogenea</taxon>
        <taxon>Polyopisthocotylea</taxon>
        <taxon>Polystomatidea</taxon>
        <taxon>Polystomatidae</taxon>
        <taxon>Protopolystoma</taxon>
    </lineage>
</organism>
<evidence type="ECO:0000313" key="2">
    <source>
        <dbReference type="Proteomes" id="UP000784294"/>
    </source>
</evidence>
<sequence length="152" mass="16940">MQIWKGLLSSHTAHQDSHVRRGHFFAINRTSDLSATVGRFYELFTTQPADGFGSSGVLDSDNNIRLRTIDKKLARDQVTFDVPTESESSQPILERATTVNGKTSDSNALYYSLPFPDLEGGGHVMSISEAFFDQVSMRLILGPIEAYIYIHI</sequence>
<name>A0A3S5BZ02_9PLAT</name>
<protein>
    <submittedName>
        <fullName evidence="1">Uncharacterized protein</fullName>
    </submittedName>
</protein>
<comment type="caution">
    <text evidence="1">The sequence shown here is derived from an EMBL/GenBank/DDBJ whole genome shotgun (WGS) entry which is preliminary data.</text>
</comment>
<dbReference type="OrthoDB" id="10009339at2759"/>
<reference evidence="1" key="1">
    <citation type="submission" date="2018-11" db="EMBL/GenBank/DDBJ databases">
        <authorList>
            <consortium name="Pathogen Informatics"/>
        </authorList>
    </citation>
    <scope>NUCLEOTIDE SEQUENCE</scope>
</reference>
<accession>A0A3S5BZ02</accession>
<gene>
    <name evidence="1" type="ORF">PXEA_LOCUS18707</name>
</gene>
<dbReference type="AlphaFoldDB" id="A0A3S5BZ02"/>
<proteinExistence type="predicted"/>
<dbReference type="Proteomes" id="UP000784294">
    <property type="component" value="Unassembled WGS sequence"/>
</dbReference>
<keyword evidence="2" id="KW-1185">Reference proteome</keyword>
<dbReference type="EMBL" id="CAAALY010072719">
    <property type="protein sequence ID" value="VEL25267.1"/>
    <property type="molecule type" value="Genomic_DNA"/>
</dbReference>